<keyword evidence="2" id="KW-0472">Membrane</keyword>
<dbReference type="GO" id="GO:0016491">
    <property type="term" value="F:oxidoreductase activity"/>
    <property type="evidence" value="ECO:0007669"/>
    <property type="project" value="UniProtKB-KW"/>
</dbReference>
<keyword evidence="2" id="KW-1133">Transmembrane helix</keyword>
<dbReference type="InterPro" id="IPR011032">
    <property type="entry name" value="GroES-like_sf"/>
</dbReference>
<name>A0ABW5XT99_9SPHI</name>
<dbReference type="Pfam" id="PF00107">
    <property type="entry name" value="ADH_zinc_N"/>
    <property type="match status" value="1"/>
</dbReference>
<dbReference type="PANTHER" id="PTHR43205">
    <property type="entry name" value="PROSTAGLANDIN REDUCTASE"/>
    <property type="match status" value="1"/>
</dbReference>
<dbReference type="InterPro" id="IPR045010">
    <property type="entry name" value="MDR_fam"/>
</dbReference>
<dbReference type="PANTHER" id="PTHR43205:SF7">
    <property type="entry name" value="PROSTAGLANDIN REDUCTASE 1"/>
    <property type="match status" value="1"/>
</dbReference>
<evidence type="ECO:0000313" key="4">
    <source>
        <dbReference type="EMBL" id="MFD2865532.1"/>
    </source>
</evidence>
<reference evidence="5" key="1">
    <citation type="journal article" date="2019" name="Int. J. Syst. Evol. Microbiol.">
        <title>The Global Catalogue of Microorganisms (GCM) 10K type strain sequencing project: providing services to taxonomists for standard genome sequencing and annotation.</title>
        <authorList>
            <consortium name="The Broad Institute Genomics Platform"/>
            <consortium name="The Broad Institute Genome Sequencing Center for Infectious Disease"/>
            <person name="Wu L."/>
            <person name="Ma J."/>
        </authorList>
    </citation>
    <scope>NUCLEOTIDE SEQUENCE [LARGE SCALE GENOMIC DNA]</scope>
    <source>
        <strain evidence="5">KCTC 52232</strain>
    </source>
</reference>
<accession>A0ABW5XT99</accession>
<keyword evidence="2" id="KW-0812">Transmembrane</keyword>
<dbReference type="RefSeq" id="WP_377128011.1">
    <property type="nucleotide sequence ID" value="NZ_JBHUHN010000001.1"/>
</dbReference>
<dbReference type="InterPro" id="IPR036291">
    <property type="entry name" value="NAD(P)-bd_dom_sf"/>
</dbReference>
<feature type="transmembrane region" description="Helical" evidence="2">
    <location>
        <begin position="115"/>
        <end position="135"/>
    </location>
</feature>
<sequence>MNKVIVLCKRPVGKPALDDFKTNIEDVPSADDGEVLLKTTYVSVDPYLRGRMNDSESYIPPFELDKPIQSGIIAEVIDSNNTRFKVGDFVLGNLFWKEYQVSDGKDLRVIPKDPAYLTAYLGVLGMTGLTAYLGLTEIGLPKPGKTLVVSGAAGAVGSIVGQVGKLLGCKVIGLTGSDEKVHLLTSKFHFDAAINYKTAADLSGAIKAACPDGVDIYFDNVGGKISDDVLNNINKHARIPLCGAISLYNDADPVLGPYIQPVLVKKSALIQGFIVGDFADQFAEATKQLTSWLMDGKLTYHETIYEGFDRIPQAFLGLFDGSNEGKMIVKI</sequence>
<dbReference type="CDD" id="cd05288">
    <property type="entry name" value="PGDH"/>
    <property type="match status" value="1"/>
</dbReference>
<evidence type="ECO:0000259" key="3">
    <source>
        <dbReference type="SMART" id="SM00829"/>
    </source>
</evidence>
<comment type="caution">
    <text evidence="4">The sequence shown here is derived from an EMBL/GenBank/DDBJ whole genome shotgun (WGS) entry which is preliminary data.</text>
</comment>
<evidence type="ECO:0000256" key="1">
    <source>
        <dbReference type="ARBA" id="ARBA00023002"/>
    </source>
</evidence>
<dbReference type="InterPro" id="IPR020843">
    <property type="entry name" value="ER"/>
</dbReference>
<gene>
    <name evidence="4" type="ORF">ACFSYC_12600</name>
</gene>
<feature type="domain" description="Enoyl reductase (ER)" evidence="3">
    <location>
        <begin position="15"/>
        <end position="329"/>
    </location>
</feature>
<dbReference type="Pfam" id="PF16884">
    <property type="entry name" value="ADH_N_2"/>
    <property type="match status" value="1"/>
</dbReference>
<evidence type="ECO:0000313" key="5">
    <source>
        <dbReference type="Proteomes" id="UP001597601"/>
    </source>
</evidence>
<evidence type="ECO:0000256" key="2">
    <source>
        <dbReference type="SAM" id="Phobius"/>
    </source>
</evidence>
<dbReference type="EC" id="1.-.-.-" evidence="4"/>
<dbReference type="EMBL" id="JBHUON010000014">
    <property type="protein sequence ID" value="MFD2865532.1"/>
    <property type="molecule type" value="Genomic_DNA"/>
</dbReference>
<keyword evidence="5" id="KW-1185">Reference proteome</keyword>
<proteinExistence type="predicted"/>
<dbReference type="SMART" id="SM00829">
    <property type="entry name" value="PKS_ER"/>
    <property type="match status" value="1"/>
</dbReference>
<dbReference type="InterPro" id="IPR041694">
    <property type="entry name" value="ADH_N_2"/>
</dbReference>
<dbReference type="InterPro" id="IPR013149">
    <property type="entry name" value="ADH-like_C"/>
</dbReference>
<dbReference type="Gene3D" id="3.40.50.720">
    <property type="entry name" value="NAD(P)-binding Rossmann-like Domain"/>
    <property type="match status" value="1"/>
</dbReference>
<protein>
    <submittedName>
        <fullName evidence="4">NADP-dependent oxidoreductase</fullName>
        <ecNumber evidence="4">1.-.-.-</ecNumber>
    </submittedName>
</protein>
<keyword evidence="1 4" id="KW-0560">Oxidoreductase</keyword>
<dbReference type="SUPFAM" id="SSF50129">
    <property type="entry name" value="GroES-like"/>
    <property type="match status" value="2"/>
</dbReference>
<dbReference type="SUPFAM" id="SSF51735">
    <property type="entry name" value="NAD(P)-binding Rossmann-fold domains"/>
    <property type="match status" value="1"/>
</dbReference>
<organism evidence="4 5">
    <name type="scientific">Mucilaginibacter antarcticus</name>
    <dbReference type="NCBI Taxonomy" id="1855725"/>
    <lineage>
        <taxon>Bacteria</taxon>
        <taxon>Pseudomonadati</taxon>
        <taxon>Bacteroidota</taxon>
        <taxon>Sphingobacteriia</taxon>
        <taxon>Sphingobacteriales</taxon>
        <taxon>Sphingobacteriaceae</taxon>
        <taxon>Mucilaginibacter</taxon>
    </lineage>
</organism>
<dbReference type="Gene3D" id="3.90.180.10">
    <property type="entry name" value="Medium-chain alcohol dehydrogenases, catalytic domain"/>
    <property type="match status" value="1"/>
</dbReference>
<dbReference type="Proteomes" id="UP001597601">
    <property type="component" value="Unassembled WGS sequence"/>
</dbReference>